<dbReference type="EMBL" id="FRCS01000010">
    <property type="protein sequence ID" value="SHN44529.1"/>
    <property type="molecule type" value="Genomic_DNA"/>
</dbReference>
<evidence type="ECO:0000313" key="2">
    <source>
        <dbReference type="Proteomes" id="UP000184440"/>
    </source>
</evidence>
<reference evidence="1 2" key="1">
    <citation type="submission" date="2016-11" db="EMBL/GenBank/DDBJ databases">
        <authorList>
            <person name="Jaros S."/>
            <person name="Januszkiewicz K."/>
            <person name="Wedrychowicz H."/>
        </authorList>
    </citation>
    <scope>NUCLEOTIDE SEQUENCE [LARGE SCALE GENOMIC DNA]</scope>
    <source>
        <strain evidence="1 2">DSM 46144</strain>
    </source>
</reference>
<keyword evidence="2" id="KW-1185">Reference proteome</keyword>
<dbReference type="OrthoDB" id="3870258at2"/>
<evidence type="ECO:0000313" key="1">
    <source>
        <dbReference type="EMBL" id="SHN44529.1"/>
    </source>
</evidence>
<dbReference type="STRING" id="134849.SAMN05443668_110246"/>
<name>A0A1M7REF1_9ACTN</name>
<dbReference type="RefSeq" id="WP_073261432.1">
    <property type="nucleotide sequence ID" value="NZ_FRCS01000010.1"/>
</dbReference>
<organism evidence="1 2">
    <name type="scientific">Cryptosporangium aurantiacum</name>
    <dbReference type="NCBI Taxonomy" id="134849"/>
    <lineage>
        <taxon>Bacteria</taxon>
        <taxon>Bacillati</taxon>
        <taxon>Actinomycetota</taxon>
        <taxon>Actinomycetes</taxon>
        <taxon>Cryptosporangiales</taxon>
        <taxon>Cryptosporangiaceae</taxon>
        <taxon>Cryptosporangium</taxon>
    </lineage>
</organism>
<dbReference type="Proteomes" id="UP000184440">
    <property type="component" value="Unassembled WGS sequence"/>
</dbReference>
<protein>
    <submittedName>
        <fullName evidence="1">Uncharacterized protein</fullName>
    </submittedName>
</protein>
<dbReference type="AlphaFoldDB" id="A0A1M7REF1"/>
<gene>
    <name evidence="1" type="ORF">SAMN05443668_110246</name>
</gene>
<sequence length="75" mass="9021">MDKRREAERLAAVEFLGDRLFRAYGVDEERIGAIRRWAVAWRDDIGVRWASDPAGKGDEPPRFDWDRYLDERRRR</sequence>
<accession>A0A1M7REF1</accession>
<proteinExistence type="predicted"/>